<evidence type="ECO:0000259" key="8">
    <source>
        <dbReference type="Pfam" id="PF06808"/>
    </source>
</evidence>
<dbReference type="GO" id="GO:0022857">
    <property type="term" value="F:transmembrane transporter activity"/>
    <property type="evidence" value="ECO:0007669"/>
    <property type="project" value="TreeGrafter"/>
</dbReference>
<keyword evidence="4 7" id="KW-0812">Transmembrane</keyword>
<dbReference type="InterPro" id="IPR004681">
    <property type="entry name" value="TRAP_DctM"/>
</dbReference>
<gene>
    <name evidence="9" type="ORF">S12H4_15499</name>
</gene>
<feature type="transmembrane region" description="Helical" evidence="7">
    <location>
        <begin position="159"/>
        <end position="184"/>
    </location>
</feature>
<evidence type="ECO:0000313" key="9">
    <source>
        <dbReference type="EMBL" id="GAI87501.1"/>
    </source>
</evidence>
<feature type="non-terminal residue" evidence="9">
    <location>
        <position position="224"/>
    </location>
</feature>
<organism evidence="9">
    <name type="scientific">marine sediment metagenome</name>
    <dbReference type="NCBI Taxonomy" id="412755"/>
    <lineage>
        <taxon>unclassified sequences</taxon>
        <taxon>metagenomes</taxon>
        <taxon>ecological metagenomes</taxon>
    </lineage>
</organism>
<evidence type="ECO:0000256" key="4">
    <source>
        <dbReference type="ARBA" id="ARBA00022692"/>
    </source>
</evidence>
<evidence type="ECO:0000256" key="5">
    <source>
        <dbReference type="ARBA" id="ARBA00022989"/>
    </source>
</evidence>
<reference evidence="9" key="1">
    <citation type="journal article" date="2014" name="Front. Microbiol.">
        <title>High frequency of phylogenetically diverse reductive dehalogenase-homologous genes in deep subseafloor sedimentary metagenomes.</title>
        <authorList>
            <person name="Kawai M."/>
            <person name="Futagami T."/>
            <person name="Toyoda A."/>
            <person name="Takaki Y."/>
            <person name="Nishi S."/>
            <person name="Hori S."/>
            <person name="Arai W."/>
            <person name="Tsubouchi T."/>
            <person name="Morono Y."/>
            <person name="Uchiyama I."/>
            <person name="Ito T."/>
            <person name="Fujiyama A."/>
            <person name="Inagaki F."/>
            <person name="Takami H."/>
        </authorList>
    </citation>
    <scope>NUCLEOTIDE SEQUENCE</scope>
    <source>
        <strain evidence="9">Expedition CK06-06</strain>
    </source>
</reference>
<keyword evidence="6 7" id="KW-0472">Membrane</keyword>
<dbReference type="PANTHER" id="PTHR33362:SF2">
    <property type="entry name" value="TRAP TRANSPORTER LARGE PERMEASE PROTEIN"/>
    <property type="match status" value="1"/>
</dbReference>
<keyword evidence="2" id="KW-1003">Cell membrane</keyword>
<evidence type="ECO:0000256" key="1">
    <source>
        <dbReference type="ARBA" id="ARBA00004429"/>
    </source>
</evidence>
<dbReference type="Gene3D" id="3.40.50.11440">
    <property type="match status" value="1"/>
</dbReference>
<dbReference type="AlphaFoldDB" id="X1T804"/>
<dbReference type="GO" id="GO:0005886">
    <property type="term" value="C:plasma membrane"/>
    <property type="evidence" value="ECO:0007669"/>
    <property type="project" value="UniProtKB-SubCell"/>
</dbReference>
<feature type="domain" description="TRAP C4-dicarboxylate transport system permease DctM subunit" evidence="8">
    <location>
        <begin position="90"/>
        <end position="224"/>
    </location>
</feature>
<evidence type="ECO:0000256" key="3">
    <source>
        <dbReference type="ARBA" id="ARBA00022519"/>
    </source>
</evidence>
<keyword evidence="3" id="KW-0997">Cell inner membrane</keyword>
<protein>
    <recommendedName>
        <fullName evidence="8">TRAP C4-dicarboxylate transport system permease DctM subunit domain-containing protein</fullName>
    </recommendedName>
</protein>
<sequence>MDISKVKVIGIDQIKFPEMIQIEQNVPDIHLTNIFETVQKQIAKTKFNKKIKEGSKVAIAVGSRNIDKLADIVSEIITEVKKTGGIPFIVPAMGSHGGCSGSAIADVGGLGPLEIDMMEKGGYKKPFAVALTVSSSIQGPIIPPSIPLVLVGAVTGTSIGGLLVGGLIPGILIGLSQCLVVFIIAKKRKFPRFIVNLSFVEAVKLVLNTIPFLLMPVIILGGII</sequence>
<comment type="caution">
    <text evidence="9">The sequence shown here is derived from an EMBL/GenBank/DDBJ whole genome shotgun (WGS) entry which is preliminary data.</text>
</comment>
<evidence type="ECO:0000256" key="2">
    <source>
        <dbReference type="ARBA" id="ARBA00022475"/>
    </source>
</evidence>
<feature type="transmembrane region" description="Helical" evidence="7">
    <location>
        <begin position="127"/>
        <end position="153"/>
    </location>
</feature>
<comment type="subcellular location">
    <subcellularLocation>
        <location evidence="1">Cell inner membrane</location>
        <topology evidence="1">Multi-pass membrane protein</topology>
    </subcellularLocation>
</comment>
<dbReference type="Pfam" id="PF06808">
    <property type="entry name" value="DctM"/>
    <property type="match status" value="1"/>
</dbReference>
<proteinExistence type="predicted"/>
<evidence type="ECO:0000256" key="7">
    <source>
        <dbReference type="SAM" id="Phobius"/>
    </source>
</evidence>
<dbReference type="EMBL" id="BARW01007448">
    <property type="protein sequence ID" value="GAI87501.1"/>
    <property type="molecule type" value="Genomic_DNA"/>
</dbReference>
<keyword evidence="5 7" id="KW-1133">Transmembrane helix</keyword>
<accession>X1T804</accession>
<dbReference type="InterPro" id="IPR010656">
    <property type="entry name" value="DctM"/>
</dbReference>
<feature type="transmembrane region" description="Helical" evidence="7">
    <location>
        <begin position="205"/>
        <end position="223"/>
    </location>
</feature>
<evidence type="ECO:0000256" key="6">
    <source>
        <dbReference type="ARBA" id="ARBA00023136"/>
    </source>
</evidence>
<dbReference type="PANTHER" id="PTHR33362">
    <property type="entry name" value="SIALIC ACID TRAP TRANSPORTER PERMEASE PROTEIN SIAT-RELATED"/>
    <property type="match status" value="1"/>
</dbReference>
<name>X1T804_9ZZZZ</name>